<accession>A0A8J6CED7</accession>
<evidence type="ECO:0000256" key="1">
    <source>
        <dbReference type="SAM" id="MobiDB-lite"/>
    </source>
</evidence>
<reference evidence="2" key="1">
    <citation type="submission" date="2021-05" db="EMBL/GenBank/DDBJ databases">
        <title>The genome of the haptophyte Pavlova lutheri (Diacronema luteri, Pavlovales) - a model for lipid biosynthesis in eukaryotic algae.</title>
        <authorList>
            <person name="Hulatt C.J."/>
            <person name="Posewitz M.C."/>
        </authorList>
    </citation>
    <scope>NUCLEOTIDE SEQUENCE</scope>
    <source>
        <strain evidence="2">NIVA-4/92</strain>
    </source>
</reference>
<evidence type="ECO:0000313" key="3">
    <source>
        <dbReference type="Proteomes" id="UP000751190"/>
    </source>
</evidence>
<dbReference type="EMBL" id="JAGTXO010000002">
    <property type="protein sequence ID" value="KAG8469554.1"/>
    <property type="molecule type" value="Genomic_DNA"/>
</dbReference>
<dbReference type="Proteomes" id="UP000751190">
    <property type="component" value="Unassembled WGS sequence"/>
</dbReference>
<dbReference type="AlphaFoldDB" id="A0A8J6CED7"/>
<name>A0A8J6CED7_DIALT</name>
<dbReference type="OMA" id="DTHECAP"/>
<proteinExistence type="predicted"/>
<evidence type="ECO:0000313" key="2">
    <source>
        <dbReference type="EMBL" id="KAG8469554.1"/>
    </source>
</evidence>
<protein>
    <submittedName>
        <fullName evidence="2">Uncharacterized protein</fullName>
    </submittedName>
</protein>
<feature type="region of interest" description="Disordered" evidence="1">
    <location>
        <begin position="289"/>
        <end position="324"/>
    </location>
</feature>
<keyword evidence="3" id="KW-1185">Reference proteome</keyword>
<gene>
    <name evidence="2" type="ORF">KFE25_006009</name>
</gene>
<sequence>MPKRAAKGTTAVVATSLGHLPAEQLYRIADFLNLSDVLNFTLALGKRAGVPLRAALAEVTELKRAARTRRSTPAQIYARWAALPQPLLGALATLSQEMLLPIWKGAALSGSALELSRFETLALRHAVRTTNAGERALRARQTARDCRERLAIIQRCIDGDTGLAAAWRRVGGDEVFGRLLSETLSDVTLRSKLLGVYGTLLEEVEAAFKRRAPTFDNAARVWLGRHSAHPVVVFGATAHCSASMAFSHLILGGVAAREPSGDRALRIGDSCDVARTLERVLDQPFTAIAAPSLGGGGTSNGAPPPPPSRVSRRRGGGKSAELADGVALPNAAPGGARVGGALAAAAQCDQCAAVCAMCAHCRVCRYSLCAQCMPATGRHRCDPKCDVSNDADVTEILALRMMSFASMMRREVDTIADDERLAVNRALISAAQAQRDWLATVEAGRADADAALAKSSDAHAAYVRTTYSIADPFQSMGDAPSASSGLERALSAR</sequence>
<dbReference type="OrthoDB" id="10504138at2759"/>
<organism evidence="2 3">
    <name type="scientific">Diacronema lutheri</name>
    <name type="common">Unicellular marine alga</name>
    <name type="synonym">Monochrysis lutheri</name>
    <dbReference type="NCBI Taxonomy" id="2081491"/>
    <lineage>
        <taxon>Eukaryota</taxon>
        <taxon>Haptista</taxon>
        <taxon>Haptophyta</taxon>
        <taxon>Pavlovophyceae</taxon>
        <taxon>Pavlovales</taxon>
        <taxon>Pavlovaceae</taxon>
        <taxon>Diacronema</taxon>
    </lineage>
</organism>
<comment type="caution">
    <text evidence="2">The sequence shown here is derived from an EMBL/GenBank/DDBJ whole genome shotgun (WGS) entry which is preliminary data.</text>
</comment>